<dbReference type="GO" id="GO:0005737">
    <property type="term" value="C:cytoplasm"/>
    <property type="evidence" value="ECO:0000318"/>
    <property type="project" value="GO_Central"/>
</dbReference>
<dbReference type="PROSITE" id="PS00125">
    <property type="entry name" value="SER_THR_PHOSPHATASE"/>
    <property type="match status" value="1"/>
</dbReference>
<feature type="domain" description="Serine/threonine specific protein phosphatases" evidence="5">
    <location>
        <begin position="112"/>
        <end position="117"/>
    </location>
</feature>
<dbReference type="SMR" id="A2EQ55"/>
<reference evidence="6" key="1">
    <citation type="submission" date="2006-10" db="EMBL/GenBank/DDBJ databases">
        <authorList>
            <person name="Amadeo P."/>
            <person name="Zhao Q."/>
            <person name="Wortman J."/>
            <person name="Fraser-Liggett C."/>
            <person name="Carlton J."/>
        </authorList>
    </citation>
    <scope>NUCLEOTIDE SEQUENCE</scope>
    <source>
        <strain evidence="6">G3</strain>
    </source>
</reference>
<dbReference type="OrthoDB" id="1930084at2759"/>
<accession>A2EQ55</accession>
<dbReference type="GO" id="GO:0000724">
    <property type="term" value="P:double-strand break repair via homologous recombination"/>
    <property type="evidence" value="ECO:0000318"/>
    <property type="project" value="GO_Central"/>
</dbReference>
<dbReference type="STRING" id="5722.A2EQ55"/>
<dbReference type="EC" id="3.1.3.16" evidence="4"/>
<reference evidence="6" key="2">
    <citation type="journal article" date="2007" name="Science">
        <title>Draft genome sequence of the sexually transmitted pathogen Trichomonas vaginalis.</title>
        <authorList>
            <person name="Carlton J.M."/>
            <person name="Hirt R.P."/>
            <person name="Silva J.C."/>
            <person name="Delcher A.L."/>
            <person name="Schatz M."/>
            <person name="Zhao Q."/>
            <person name="Wortman J.R."/>
            <person name="Bidwell S.L."/>
            <person name="Alsmark U.C.M."/>
            <person name="Besteiro S."/>
            <person name="Sicheritz-Ponten T."/>
            <person name="Noel C.J."/>
            <person name="Dacks J.B."/>
            <person name="Foster P.G."/>
            <person name="Simillion C."/>
            <person name="Van de Peer Y."/>
            <person name="Miranda-Saavedra D."/>
            <person name="Barton G.J."/>
            <person name="Westrop G.D."/>
            <person name="Mueller S."/>
            <person name="Dessi D."/>
            <person name="Fiori P.L."/>
            <person name="Ren Q."/>
            <person name="Paulsen I."/>
            <person name="Zhang H."/>
            <person name="Bastida-Corcuera F.D."/>
            <person name="Simoes-Barbosa A."/>
            <person name="Brown M.T."/>
            <person name="Hayes R.D."/>
            <person name="Mukherjee M."/>
            <person name="Okumura C.Y."/>
            <person name="Schneider R."/>
            <person name="Smith A.J."/>
            <person name="Vanacova S."/>
            <person name="Villalvazo M."/>
            <person name="Haas B.J."/>
            <person name="Pertea M."/>
            <person name="Feldblyum T.V."/>
            <person name="Utterback T.R."/>
            <person name="Shu C.L."/>
            <person name="Osoegawa K."/>
            <person name="de Jong P.J."/>
            <person name="Hrdy I."/>
            <person name="Horvathova L."/>
            <person name="Zubacova Z."/>
            <person name="Dolezal P."/>
            <person name="Malik S.B."/>
            <person name="Logsdon J.M. Jr."/>
            <person name="Henze K."/>
            <person name="Gupta A."/>
            <person name="Wang C.C."/>
            <person name="Dunne R.L."/>
            <person name="Upcroft J.A."/>
            <person name="Upcroft P."/>
            <person name="White O."/>
            <person name="Salzberg S.L."/>
            <person name="Tang P."/>
            <person name="Chiu C.-H."/>
            <person name="Lee Y.-S."/>
            <person name="Embley T.M."/>
            <person name="Coombs G.H."/>
            <person name="Mottram J.C."/>
            <person name="Tachezy J."/>
            <person name="Fraser-Liggett C.M."/>
            <person name="Johnson P.J."/>
        </authorList>
    </citation>
    <scope>NUCLEOTIDE SEQUENCE [LARGE SCALE GENOMIC DNA]</scope>
    <source>
        <strain evidence="6">G3</strain>
    </source>
</reference>
<proteinExistence type="inferred from homology"/>
<dbReference type="EMBL" id="DS113454">
    <property type="protein sequence ID" value="EAY05230.1"/>
    <property type="molecule type" value="Genomic_DNA"/>
</dbReference>
<keyword evidence="1" id="KW-0479">Metal-binding</keyword>
<dbReference type="KEGG" id="tva:4763096"/>
<keyword evidence="2 4" id="KW-0378">Hydrolase</keyword>
<sequence>MTDFNVDNIISSIRSGNSVEESNVLQVLAKLQEILYNENTIIEVQSPTYIVGDIHGQLYDLFNMFDTLNPKGTKNLKYVFMGDYVDRGRFSLDTFIYLAAHKVKYPKQFFLLRGNHECRTVNAAYGFYSETLQNFGHSGIWLLCNEIFDLLPLAAVIDNKIFSVHGGLSPRITLIDSINMFDRQIDLPTSGPFADLVWSDPDADCTEWRPNVRGAGWMFGKRQVDAFCHQNKIQLITRSHQLAMNGFQSYFNDKLYTVWSAPNYMYRAGNKATVMKIELDSGKFYSLTYFEACPNDKRKIVEDTSLSQYFV</sequence>
<dbReference type="InterPro" id="IPR004843">
    <property type="entry name" value="Calcineurin-like_PHP"/>
</dbReference>
<organism evidence="6 7">
    <name type="scientific">Trichomonas vaginalis (strain ATCC PRA-98 / G3)</name>
    <dbReference type="NCBI Taxonomy" id="412133"/>
    <lineage>
        <taxon>Eukaryota</taxon>
        <taxon>Metamonada</taxon>
        <taxon>Parabasalia</taxon>
        <taxon>Trichomonadida</taxon>
        <taxon>Trichomonadidae</taxon>
        <taxon>Trichomonas</taxon>
    </lineage>
</organism>
<protein>
    <recommendedName>
        <fullName evidence="4">Serine/threonine-protein phosphatase</fullName>
        <ecNumber evidence="4">3.1.3.16</ecNumber>
    </recommendedName>
</protein>
<dbReference type="InterPro" id="IPR006186">
    <property type="entry name" value="Ser/Thr-sp_prot-phosphatase"/>
</dbReference>
<dbReference type="InterPro" id="IPR029052">
    <property type="entry name" value="Metallo-depent_PP-like"/>
</dbReference>
<dbReference type="RefSeq" id="XP_001317453.1">
    <property type="nucleotide sequence ID" value="XM_001317418.1"/>
</dbReference>
<evidence type="ECO:0000256" key="3">
    <source>
        <dbReference type="ARBA" id="ARBA00023211"/>
    </source>
</evidence>
<dbReference type="SMART" id="SM00156">
    <property type="entry name" value="PP2Ac"/>
    <property type="match status" value="1"/>
</dbReference>
<dbReference type="GO" id="GO:0046872">
    <property type="term" value="F:metal ion binding"/>
    <property type="evidence" value="ECO:0007669"/>
    <property type="project" value="UniProtKB-KW"/>
</dbReference>
<evidence type="ECO:0000313" key="7">
    <source>
        <dbReference type="Proteomes" id="UP000001542"/>
    </source>
</evidence>
<evidence type="ECO:0000256" key="1">
    <source>
        <dbReference type="ARBA" id="ARBA00022723"/>
    </source>
</evidence>
<evidence type="ECO:0000256" key="2">
    <source>
        <dbReference type="ARBA" id="ARBA00022801"/>
    </source>
</evidence>
<keyword evidence="3" id="KW-0464">Manganese</keyword>
<dbReference type="Pfam" id="PF00149">
    <property type="entry name" value="Metallophos"/>
    <property type="match status" value="1"/>
</dbReference>
<dbReference type="SUPFAM" id="SSF56300">
    <property type="entry name" value="Metallo-dependent phosphatases"/>
    <property type="match status" value="1"/>
</dbReference>
<dbReference type="PANTHER" id="PTHR45619">
    <property type="entry name" value="SERINE/THREONINE-PROTEIN PHOSPHATASE PP2A-RELATED"/>
    <property type="match status" value="1"/>
</dbReference>
<comment type="catalytic activity">
    <reaction evidence="4">
        <text>O-phospho-L-threonyl-[protein] + H2O = L-threonyl-[protein] + phosphate</text>
        <dbReference type="Rhea" id="RHEA:47004"/>
        <dbReference type="Rhea" id="RHEA-COMP:11060"/>
        <dbReference type="Rhea" id="RHEA-COMP:11605"/>
        <dbReference type="ChEBI" id="CHEBI:15377"/>
        <dbReference type="ChEBI" id="CHEBI:30013"/>
        <dbReference type="ChEBI" id="CHEBI:43474"/>
        <dbReference type="ChEBI" id="CHEBI:61977"/>
        <dbReference type="EC" id="3.1.3.16"/>
    </reaction>
</comment>
<dbReference type="VEuPathDB" id="TrichDB:TVAGG3_0072500"/>
<dbReference type="Gene3D" id="3.60.21.10">
    <property type="match status" value="1"/>
</dbReference>
<dbReference type="AlphaFoldDB" id="A2EQ55"/>
<dbReference type="InParanoid" id="A2EQ55"/>
<evidence type="ECO:0000256" key="4">
    <source>
        <dbReference type="RuleBase" id="RU004273"/>
    </source>
</evidence>
<gene>
    <name evidence="6" type="ORF">TVAG_474090</name>
</gene>
<evidence type="ECO:0000313" key="6">
    <source>
        <dbReference type="EMBL" id="EAY05230.1"/>
    </source>
</evidence>
<evidence type="ECO:0000259" key="5">
    <source>
        <dbReference type="PROSITE" id="PS00125"/>
    </source>
</evidence>
<name>A2EQ55_TRIV3</name>
<dbReference type="GO" id="GO:0005634">
    <property type="term" value="C:nucleus"/>
    <property type="evidence" value="ECO:0000318"/>
    <property type="project" value="GO_Central"/>
</dbReference>
<dbReference type="PRINTS" id="PR00114">
    <property type="entry name" value="STPHPHTASE"/>
</dbReference>
<dbReference type="GO" id="GO:0004722">
    <property type="term" value="F:protein serine/threonine phosphatase activity"/>
    <property type="evidence" value="ECO:0000318"/>
    <property type="project" value="GO_Central"/>
</dbReference>
<dbReference type="Proteomes" id="UP000001542">
    <property type="component" value="Unassembled WGS sequence"/>
</dbReference>
<dbReference type="VEuPathDB" id="TrichDB:TVAG_474090"/>
<keyword evidence="7" id="KW-1185">Reference proteome</keyword>
<comment type="similarity">
    <text evidence="4">Belongs to the PPP phosphatase family.</text>
</comment>
<dbReference type="InterPro" id="IPR047129">
    <property type="entry name" value="PPA2-like"/>
</dbReference>
<dbReference type="eggNOG" id="KOG0372">
    <property type="taxonomic scope" value="Eukaryota"/>
</dbReference>